<dbReference type="PANTHER" id="PTHR11814">
    <property type="entry name" value="SULFATE TRANSPORTER"/>
    <property type="match status" value="1"/>
</dbReference>
<keyword evidence="2 5" id="KW-0812">Transmembrane</keyword>
<feature type="transmembrane region" description="Helical" evidence="5">
    <location>
        <begin position="126"/>
        <end position="144"/>
    </location>
</feature>
<dbReference type="Ensembl" id="ENSCSAVT00000014391.1">
    <property type="protein sequence ID" value="ENSCSAVP00000014226.1"/>
    <property type="gene ID" value="ENSCSAVG00000008340.1"/>
</dbReference>
<keyword evidence="8" id="KW-1185">Reference proteome</keyword>
<feature type="transmembrane region" description="Helical" evidence="5">
    <location>
        <begin position="424"/>
        <end position="451"/>
    </location>
</feature>
<keyword evidence="3 5" id="KW-1133">Transmembrane helix</keyword>
<dbReference type="GeneTree" id="ENSGT01150000286920"/>
<feature type="transmembrane region" description="Helical" evidence="5">
    <location>
        <begin position="36"/>
        <end position="55"/>
    </location>
</feature>
<dbReference type="Gene3D" id="3.30.750.24">
    <property type="entry name" value="STAS domain"/>
    <property type="match status" value="1"/>
</dbReference>
<dbReference type="GO" id="GO:0016020">
    <property type="term" value="C:membrane"/>
    <property type="evidence" value="ECO:0007669"/>
    <property type="project" value="UniProtKB-SubCell"/>
</dbReference>
<dbReference type="PROSITE" id="PS50801">
    <property type="entry name" value="STAS"/>
    <property type="match status" value="1"/>
</dbReference>
<dbReference type="GO" id="GO:0055085">
    <property type="term" value="P:transmembrane transport"/>
    <property type="evidence" value="ECO:0007669"/>
    <property type="project" value="InterPro"/>
</dbReference>
<dbReference type="InParanoid" id="H2Z9G1"/>
<protein>
    <recommendedName>
        <fullName evidence="6">STAS domain-containing protein</fullName>
    </recommendedName>
</protein>
<reference evidence="7" key="2">
    <citation type="submission" date="2025-08" db="UniProtKB">
        <authorList>
            <consortium name="Ensembl"/>
        </authorList>
    </citation>
    <scope>IDENTIFICATION</scope>
</reference>
<dbReference type="Proteomes" id="UP000007875">
    <property type="component" value="Unassembled WGS sequence"/>
</dbReference>
<sequence>MLPSSCYVCSIKNVKDRLPITKWLPSYRLKTFKSDLIAGLTVGLTVIPQGMAYAALAGLQLQYGLYSAFLGVFIYCLMGTSKDITMGPTAIMSILTNVTMAILLTFMCGVTHIAMSIFRLGFLVRYISHPVITGFMSAASIVISTTQLKKIFGISTPRGFFQTIIGILTNLYKTKVWDLVMGVTCMLILFLLKWMKERWATVKVAHEERVVIKVLRSTMWFIGTGRNAVIVLLSATIAYLITDIKLPIDVRPLTLTRNISGGLPPFALPSFTYDVPGTNQTVSFSEMMQRLGSGLAVVPLMAFLESIAIAKAFGKKNHYKVDASQELLTIGVANFFSSFVSSYPITGSFGRSAVNAQSNVMTPLGGIFTGAVVLLSLQFLSDAFQYIPASALAAVIIMAVINLFDPRGMRNVWKINKIDVLPMVVTFLLCFYDIAYGIMAGIGVSILILLAKHAMPAAKILEEDGNFIVMEIKQGLDFPGAEYIEETLQQQAENGNCKTLILDCSNLTTLDYSATEAFKHGSQALKESNISFRICGLQECNENMLKRMDVVKYGAKFYDDVNEAKDTIEPRTEEA</sequence>
<dbReference type="Pfam" id="PF00916">
    <property type="entry name" value="Sulfate_transp"/>
    <property type="match status" value="1"/>
</dbReference>
<evidence type="ECO:0000313" key="8">
    <source>
        <dbReference type="Proteomes" id="UP000007875"/>
    </source>
</evidence>
<evidence type="ECO:0000256" key="4">
    <source>
        <dbReference type="ARBA" id="ARBA00023136"/>
    </source>
</evidence>
<keyword evidence="4 5" id="KW-0472">Membrane</keyword>
<dbReference type="InterPro" id="IPR001902">
    <property type="entry name" value="SLC26A/SulP_fam"/>
</dbReference>
<evidence type="ECO:0000256" key="2">
    <source>
        <dbReference type="ARBA" id="ARBA00022692"/>
    </source>
</evidence>
<feature type="transmembrane region" description="Helical" evidence="5">
    <location>
        <begin position="360"/>
        <end position="379"/>
    </location>
</feature>
<dbReference type="InterPro" id="IPR036513">
    <property type="entry name" value="STAS_dom_sf"/>
</dbReference>
<dbReference type="InterPro" id="IPR002645">
    <property type="entry name" value="STAS_dom"/>
</dbReference>
<dbReference type="AlphaFoldDB" id="H2Z9G1"/>
<organism evidence="7 8">
    <name type="scientific">Ciona savignyi</name>
    <name type="common">Pacific transparent sea squirt</name>
    <dbReference type="NCBI Taxonomy" id="51511"/>
    <lineage>
        <taxon>Eukaryota</taxon>
        <taxon>Metazoa</taxon>
        <taxon>Chordata</taxon>
        <taxon>Tunicata</taxon>
        <taxon>Ascidiacea</taxon>
        <taxon>Phlebobranchia</taxon>
        <taxon>Cionidae</taxon>
        <taxon>Ciona</taxon>
    </lineage>
</organism>
<dbReference type="CDD" id="cd07042">
    <property type="entry name" value="STAS_SulP_like_sulfate_transporter"/>
    <property type="match status" value="1"/>
</dbReference>
<feature type="transmembrane region" description="Helical" evidence="5">
    <location>
        <begin position="219"/>
        <end position="241"/>
    </location>
</feature>
<name>H2Z9G1_CIOSA</name>
<feature type="transmembrane region" description="Helical" evidence="5">
    <location>
        <begin position="61"/>
        <end position="78"/>
    </location>
</feature>
<dbReference type="Pfam" id="PF01740">
    <property type="entry name" value="STAS"/>
    <property type="match status" value="1"/>
</dbReference>
<feature type="transmembrane region" description="Helical" evidence="5">
    <location>
        <begin position="176"/>
        <end position="194"/>
    </location>
</feature>
<dbReference type="eggNOG" id="KOG0236">
    <property type="taxonomic scope" value="Eukaryota"/>
</dbReference>
<evidence type="ECO:0000256" key="3">
    <source>
        <dbReference type="ARBA" id="ARBA00022989"/>
    </source>
</evidence>
<dbReference type="InterPro" id="IPR011547">
    <property type="entry name" value="SLC26A/SulP_dom"/>
</dbReference>
<proteinExistence type="predicted"/>
<reference evidence="8" key="1">
    <citation type="submission" date="2003-08" db="EMBL/GenBank/DDBJ databases">
        <authorList>
            <person name="Birren B."/>
            <person name="Nusbaum C."/>
            <person name="Abebe A."/>
            <person name="Abouelleil A."/>
            <person name="Adekoya E."/>
            <person name="Ait-zahra M."/>
            <person name="Allen N."/>
            <person name="Allen T."/>
            <person name="An P."/>
            <person name="Anderson M."/>
            <person name="Anderson S."/>
            <person name="Arachchi H."/>
            <person name="Armbruster J."/>
            <person name="Bachantsang P."/>
            <person name="Baldwin J."/>
            <person name="Barry A."/>
            <person name="Bayul T."/>
            <person name="Blitshsteyn B."/>
            <person name="Bloom T."/>
            <person name="Blye J."/>
            <person name="Boguslavskiy L."/>
            <person name="Borowsky M."/>
            <person name="Boukhgalter B."/>
            <person name="Brunache A."/>
            <person name="Butler J."/>
            <person name="Calixte N."/>
            <person name="Calvo S."/>
            <person name="Camarata J."/>
            <person name="Campo K."/>
            <person name="Chang J."/>
            <person name="Cheshatsang Y."/>
            <person name="Citroen M."/>
            <person name="Collymore A."/>
            <person name="Considine T."/>
            <person name="Cook A."/>
            <person name="Cooke P."/>
            <person name="Corum B."/>
            <person name="Cuomo C."/>
            <person name="David R."/>
            <person name="Dawoe T."/>
            <person name="Degray S."/>
            <person name="Dodge S."/>
            <person name="Dooley K."/>
            <person name="Dorje P."/>
            <person name="Dorjee K."/>
            <person name="Dorris L."/>
            <person name="Duffey N."/>
            <person name="Dupes A."/>
            <person name="Elkins T."/>
            <person name="Engels R."/>
            <person name="Erickson J."/>
            <person name="Farina A."/>
            <person name="Faro S."/>
            <person name="Ferreira P."/>
            <person name="Fischer H."/>
            <person name="Fitzgerald M."/>
            <person name="Foley K."/>
            <person name="Gage D."/>
            <person name="Galagan J."/>
            <person name="Gearin G."/>
            <person name="Gnerre S."/>
            <person name="Gnirke A."/>
            <person name="Goyette A."/>
            <person name="Graham J."/>
            <person name="Grandbois E."/>
            <person name="Gyaltsen K."/>
            <person name="Hafez N."/>
            <person name="Hagopian D."/>
            <person name="Hagos B."/>
            <person name="Hall J."/>
            <person name="Hatcher B."/>
            <person name="Heller A."/>
            <person name="Higgins H."/>
            <person name="Honan T."/>
            <person name="Horn A."/>
            <person name="Houde N."/>
            <person name="Hughes L."/>
            <person name="Hulme W."/>
            <person name="Husby E."/>
            <person name="Iliev I."/>
            <person name="Jaffe D."/>
            <person name="Jones C."/>
            <person name="Kamal M."/>
            <person name="Kamat A."/>
            <person name="Kamvysselis M."/>
            <person name="Karlsson E."/>
            <person name="Kells C."/>
            <person name="Kieu A."/>
            <person name="Kisner P."/>
            <person name="Kodira C."/>
            <person name="Kulbokas E."/>
            <person name="Labutti K."/>
            <person name="Lama D."/>
            <person name="Landers T."/>
            <person name="Leger J."/>
            <person name="Levine S."/>
            <person name="Lewis D."/>
            <person name="Lewis T."/>
            <person name="Lindblad-toh K."/>
            <person name="Liu X."/>
            <person name="Lokyitsang T."/>
            <person name="Lokyitsang Y."/>
            <person name="Lucien O."/>
            <person name="Lui A."/>
            <person name="Ma L.J."/>
            <person name="Mabbitt R."/>
            <person name="Macdonald J."/>
            <person name="Maclean C."/>
            <person name="Major J."/>
            <person name="Manning J."/>
            <person name="Marabella R."/>
            <person name="Maru K."/>
            <person name="Matthews C."/>
            <person name="Mauceli E."/>
            <person name="Mccarthy M."/>
            <person name="Mcdonough S."/>
            <person name="Mcghee T."/>
            <person name="Meldrim J."/>
            <person name="Meneus L."/>
            <person name="Mesirov J."/>
            <person name="Mihalev A."/>
            <person name="Mihova T."/>
            <person name="Mikkelsen T."/>
            <person name="Mlenga V."/>
            <person name="Moru K."/>
            <person name="Mozes J."/>
            <person name="Mulrain L."/>
            <person name="Munson G."/>
            <person name="Naylor J."/>
            <person name="Newes C."/>
            <person name="Nguyen C."/>
            <person name="Nguyen N."/>
            <person name="Nguyen T."/>
            <person name="Nicol R."/>
            <person name="Nielsen C."/>
            <person name="Nizzari M."/>
            <person name="Norbu C."/>
            <person name="Norbu N."/>
            <person name="O'donnell P."/>
            <person name="Okoawo O."/>
            <person name="O'leary S."/>
            <person name="Omotosho B."/>
            <person name="O'neill K."/>
            <person name="Osman S."/>
            <person name="Parker S."/>
            <person name="Perrin D."/>
            <person name="Phunkhang P."/>
            <person name="Piqani B."/>
            <person name="Purcell S."/>
            <person name="Rachupka T."/>
            <person name="Ramasamy U."/>
            <person name="Rameau R."/>
            <person name="Ray V."/>
            <person name="Raymond C."/>
            <person name="Retta R."/>
            <person name="Richardson S."/>
            <person name="Rise C."/>
            <person name="Rodriguez J."/>
            <person name="Rogers J."/>
            <person name="Rogov P."/>
            <person name="Rutman M."/>
            <person name="Schupbach R."/>
            <person name="Seaman C."/>
            <person name="Settipalli S."/>
            <person name="Sharpe T."/>
            <person name="Sheridan J."/>
            <person name="Sherpa N."/>
            <person name="Shi J."/>
            <person name="Smirnov S."/>
            <person name="Smith C."/>
            <person name="Sougnez C."/>
            <person name="Spencer B."/>
            <person name="Stalker J."/>
            <person name="Stange-thomann N."/>
            <person name="Stavropoulos S."/>
            <person name="Stetson K."/>
            <person name="Stone C."/>
            <person name="Stone S."/>
            <person name="Stubbs M."/>
            <person name="Talamas J."/>
            <person name="Tchuinga P."/>
            <person name="Tenzing P."/>
            <person name="Tesfaye S."/>
            <person name="Theodore J."/>
            <person name="Thoulutsang Y."/>
            <person name="Topham K."/>
            <person name="Towey S."/>
            <person name="Tsamla T."/>
            <person name="Tsomo N."/>
            <person name="Vallee D."/>
            <person name="Vassiliev H."/>
            <person name="Venkataraman V."/>
            <person name="Vinson J."/>
            <person name="Vo A."/>
            <person name="Wade C."/>
            <person name="Wang S."/>
            <person name="Wangchuk T."/>
            <person name="Wangdi T."/>
            <person name="Whittaker C."/>
            <person name="Wilkinson J."/>
            <person name="Wu Y."/>
            <person name="Wyman D."/>
            <person name="Yadav S."/>
            <person name="Yang S."/>
            <person name="Yang X."/>
            <person name="Yeager S."/>
            <person name="Yee E."/>
            <person name="Young G."/>
            <person name="Zainoun J."/>
            <person name="Zembeck L."/>
            <person name="Zimmer A."/>
            <person name="Zody M."/>
            <person name="Lander E."/>
        </authorList>
    </citation>
    <scope>NUCLEOTIDE SEQUENCE [LARGE SCALE GENOMIC DNA]</scope>
</reference>
<evidence type="ECO:0000313" key="7">
    <source>
        <dbReference type="Ensembl" id="ENSCSAVP00000014226.1"/>
    </source>
</evidence>
<dbReference type="SUPFAM" id="SSF52091">
    <property type="entry name" value="SpoIIaa-like"/>
    <property type="match status" value="1"/>
</dbReference>
<evidence type="ECO:0000259" key="6">
    <source>
        <dbReference type="PROSITE" id="PS50801"/>
    </source>
</evidence>
<comment type="subcellular location">
    <subcellularLocation>
        <location evidence="1">Membrane</location>
        <topology evidence="1">Multi-pass membrane protein</topology>
    </subcellularLocation>
</comment>
<feature type="transmembrane region" description="Helical" evidence="5">
    <location>
        <begin position="291"/>
        <end position="314"/>
    </location>
</feature>
<evidence type="ECO:0000256" key="1">
    <source>
        <dbReference type="ARBA" id="ARBA00004141"/>
    </source>
</evidence>
<accession>H2Z9G1</accession>
<dbReference type="OMA" id="RLRLGCW"/>
<reference evidence="7" key="3">
    <citation type="submission" date="2025-09" db="UniProtKB">
        <authorList>
            <consortium name="Ensembl"/>
        </authorList>
    </citation>
    <scope>IDENTIFICATION</scope>
</reference>
<feature type="transmembrane region" description="Helical" evidence="5">
    <location>
        <begin position="386"/>
        <end position="404"/>
    </location>
</feature>
<dbReference type="STRING" id="51511.ENSCSAVP00000014226"/>
<evidence type="ECO:0000256" key="5">
    <source>
        <dbReference type="SAM" id="Phobius"/>
    </source>
</evidence>
<feature type="transmembrane region" description="Helical" evidence="5">
    <location>
        <begin position="90"/>
        <end position="114"/>
    </location>
</feature>
<feature type="domain" description="STAS" evidence="6">
    <location>
        <begin position="457"/>
        <end position="568"/>
    </location>
</feature>